<dbReference type="Gene3D" id="2.30.42.10">
    <property type="match status" value="1"/>
</dbReference>
<dbReference type="CDD" id="cd23081">
    <property type="entry name" value="cpPDZ_EcRseP-like"/>
    <property type="match status" value="1"/>
</dbReference>
<sequence length="339" mass="37589">FIVARLFGIRVLKFSIGFGKRVFGIVRNGTDYCVSLLPLGGFVKMLGELPNEEVAPEDIPHSFSHRPVWQRALVVAAGPFSNFLFAWFIFFVILIAYGNPVVLPVIGQVNPDSPAQEAGIQPGDEILMINGHTVDSWDDVSKEIKAYGQKPLTMVIKRGDRKITLKVTPKINSVKNIFGEEVKVPLIGVTAAGKLRIERLNPFSGFLLAFERTWELISLTVQGFVKIFQRVVPLSTLGGPILIAQMAGEQAKLGILNLFYFMALLSINLGFLNLLPIPVLDGGHLFFYAIEVVKGSPLTMKQMEYAQKVGIFILGLLMFIVFYNDIMRLLGLMPNPLKP</sequence>
<dbReference type="Pfam" id="PF02163">
    <property type="entry name" value="Peptidase_M50"/>
    <property type="match status" value="1"/>
</dbReference>
<dbReference type="PANTHER" id="PTHR42837:SF2">
    <property type="entry name" value="MEMBRANE METALLOPROTEASE ARASP2, CHLOROPLASTIC-RELATED"/>
    <property type="match status" value="1"/>
</dbReference>
<evidence type="ECO:0000256" key="10">
    <source>
        <dbReference type="ARBA" id="ARBA00023136"/>
    </source>
</evidence>
<keyword evidence="5 11" id="KW-0812">Transmembrane</keyword>
<evidence type="ECO:0000256" key="2">
    <source>
        <dbReference type="ARBA" id="ARBA00004141"/>
    </source>
</evidence>
<keyword evidence="8 11" id="KW-1133">Transmembrane helix</keyword>
<dbReference type="InterPro" id="IPR008915">
    <property type="entry name" value="Peptidase_M50"/>
</dbReference>
<dbReference type="GO" id="GO:0004222">
    <property type="term" value="F:metalloendopeptidase activity"/>
    <property type="evidence" value="ECO:0007669"/>
    <property type="project" value="InterPro"/>
</dbReference>
<dbReference type="PROSITE" id="PS50106">
    <property type="entry name" value="PDZ"/>
    <property type="match status" value="1"/>
</dbReference>
<evidence type="ECO:0000256" key="4">
    <source>
        <dbReference type="ARBA" id="ARBA00022670"/>
    </source>
</evidence>
<dbReference type="CDD" id="cd06163">
    <property type="entry name" value="S2P-M50_PDZ_RseP-like"/>
    <property type="match status" value="1"/>
</dbReference>
<dbReference type="InterPro" id="IPR041489">
    <property type="entry name" value="PDZ_6"/>
</dbReference>
<proteinExistence type="inferred from homology"/>
<keyword evidence="10 11" id="KW-0472">Membrane</keyword>
<evidence type="ECO:0000256" key="5">
    <source>
        <dbReference type="ARBA" id="ARBA00022692"/>
    </source>
</evidence>
<keyword evidence="7 11" id="KW-0862">Zinc</keyword>
<gene>
    <name evidence="13" type="primary">rseP</name>
    <name evidence="13" type="ORF">ENJ63_01805</name>
</gene>
<keyword evidence="9 11" id="KW-0482">Metalloprotease</keyword>
<comment type="similarity">
    <text evidence="3 11">Belongs to the peptidase M50B family.</text>
</comment>
<dbReference type="InterPro" id="IPR036034">
    <property type="entry name" value="PDZ_sf"/>
</dbReference>
<keyword evidence="6 11" id="KW-0378">Hydrolase</keyword>
<dbReference type="PANTHER" id="PTHR42837">
    <property type="entry name" value="REGULATOR OF SIGMA-E PROTEASE RSEP"/>
    <property type="match status" value="1"/>
</dbReference>
<evidence type="ECO:0000256" key="3">
    <source>
        <dbReference type="ARBA" id="ARBA00007931"/>
    </source>
</evidence>
<comment type="subcellular location">
    <subcellularLocation>
        <location evidence="2">Membrane</location>
        <topology evidence="2">Multi-pass membrane protein</topology>
    </subcellularLocation>
</comment>
<reference evidence="13" key="1">
    <citation type="journal article" date="2020" name="mSystems">
        <title>Genome- and Community-Level Interaction Insights into Carbon Utilization and Element Cycling Functions of Hydrothermarchaeota in Hydrothermal Sediment.</title>
        <authorList>
            <person name="Zhou Z."/>
            <person name="Liu Y."/>
            <person name="Xu W."/>
            <person name="Pan J."/>
            <person name="Luo Z.H."/>
            <person name="Li M."/>
        </authorList>
    </citation>
    <scope>NUCLEOTIDE SEQUENCE [LARGE SCALE GENOMIC DNA]</scope>
    <source>
        <strain evidence="13">HyVt-503</strain>
    </source>
</reference>
<evidence type="ECO:0000259" key="12">
    <source>
        <dbReference type="PROSITE" id="PS50106"/>
    </source>
</evidence>
<comment type="cofactor">
    <cofactor evidence="1 11">
        <name>Zn(2+)</name>
        <dbReference type="ChEBI" id="CHEBI:29105"/>
    </cofactor>
</comment>
<keyword evidence="4" id="KW-0645">Protease</keyword>
<dbReference type="SMART" id="SM00228">
    <property type="entry name" value="PDZ"/>
    <property type="match status" value="1"/>
</dbReference>
<accession>A0A7V2SVC2</accession>
<dbReference type="AlphaFoldDB" id="A0A7V2SVC2"/>
<feature type="transmembrane region" description="Helical" evidence="11">
    <location>
        <begin position="72"/>
        <end position="97"/>
    </location>
</feature>
<dbReference type="SUPFAM" id="SSF50156">
    <property type="entry name" value="PDZ domain-like"/>
    <property type="match status" value="1"/>
</dbReference>
<evidence type="ECO:0000256" key="1">
    <source>
        <dbReference type="ARBA" id="ARBA00001947"/>
    </source>
</evidence>
<name>A0A7V2SVC2_9BACT</name>
<dbReference type="InterPro" id="IPR001478">
    <property type="entry name" value="PDZ"/>
</dbReference>
<dbReference type="Pfam" id="PF17820">
    <property type="entry name" value="PDZ_6"/>
    <property type="match status" value="1"/>
</dbReference>
<dbReference type="EC" id="3.4.24.-" evidence="11"/>
<dbReference type="GO" id="GO:0016020">
    <property type="term" value="C:membrane"/>
    <property type="evidence" value="ECO:0007669"/>
    <property type="project" value="UniProtKB-SubCell"/>
</dbReference>
<evidence type="ECO:0000256" key="7">
    <source>
        <dbReference type="ARBA" id="ARBA00022833"/>
    </source>
</evidence>
<dbReference type="GO" id="GO:0006508">
    <property type="term" value="P:proteolysis"/>
    <property type="evidence" value="ECO:0007669"/>
    <property type="project" value="UniProtKB-KW"/>
</dbReference>
<dbReference type="InterPro" id="IPR004387">
    <property type="entry name" value="Pept_M50_Zn"/>
</dbReference>
<feature type="non-terminal residue" evidence="13">
    <location>
        <position position="1"/>
    </location>
</feature>
<protein>
    <recommendedName>
        <fullName evidence="11">Zinc metalloprotease</fullName>
        <ecNumber evidence="11">3.4.24.-</ecNumber>
    </recommendedName>
</protein>
<evidence type="ECO:0000256" key="8">
    <source>
        <dbReference type="ARBA" id="ARBA00022989"/>
    </source>
</evidence>
<dbReference type="Proteomes" id="UP000885797">
    <property type="component" value="Unassembled WGS sequence"/>
</dbReference>
<organism evidence="13">
    <name type="scientific">Dissulfuribacter thermophilus</name>
    <dbReference type="NCBI Taxonomy" id="1156395"/>
    <lineage>
        <taxon>Bacteria</taxon>
        <taxon>Pseudomonadati</taxon>
        <taxon>Thermodesulfobacteriota</taxon>
        <taxon>Dissulfuribacteria</taxon>
        <taxon>Dissulfuribacterales</taxon>
        <taxon>Dissulfuribacteraceae</taxon>
        <taxon>Dissulfuribacter</taxon>
    </lineage>
</organism>
<evidence type="ECO:0000256" key="9">
    <source>
        <dbReference type="ARBA" id="ARBA00023049"/>
    </source>
</evidence>
<feature type="transmembrane region" description="Helical" evidence="11">
    <location>
        <begin position="258"/>
        <end position="277"/>
    </location>
</feature>
<feature type="transmembrane region" description="Helical" evidence="11">
    <location>
        <begin position="305"/>
        <end position="323"/>
    </location>
</feature>
<feature type="domain" description="PDZ" evidence="12">
    <location>
        <begin position="105"/>
        <end position="171"/>
    </location>
</feature>
<comment type="caution">
    <text evidence="13">The sequence shown here is derived from an EMBL/GenBank/DDBJ whole genome shotgun (WGS) entry which is preliminary data.</text>
</comment>
<keyword evidence="11" id="KW-0479">Metal-binding</keyword>
<dbReference type="NCBIfam" id="TIGR00054">
    <property type="entry name" value="RIP metalloprotease RseP"/>
    <property type="match status" value="1"/>
</dbReference>
<evidence type="ECO:0000256" key="6">
    <source>
        <dbReference type="ARBA" id="ARBA00022801"/>
    </source>
</evidence>
<evidence type="ECO:0000313" key="13">
    <source>
        <dbReference type="EMBL" id="HFC46597.1"/>
    </source>
</evidence>
<dbReference type="EMBL" id="DRND01000151">
    <property type="protein sequence ID" value="HFC46597.1"/>
    <property type="molecule type" value="Genomic_DNA"/>
</dbReference>
<dbReference type="GO" id="GO:0046872">
    <property type="term" value="F:metal ion binding"/>
    <property type="evidence" value="ECO:0007669"/>
    <property type="project" value="UniProtKB-KW"/>
</dbReference>
<evidence type="ECO:0000256" key="11">
    <source>
        <dbReference type="RuleBase" id="RU362031"/>
    </source>
</evidence>